<organism evidence="2 3">
    <name type="scientific">Saccharopolyspora aridisoli</name>
    <dbReference type="NCBI Taxonomy" id="2530385"/>
    <lineage>
        <taxon>Bacteria</taxon>
        <taxon>Bacillati</taxon>
        <taxon>Actinomycetota</taxon>
        <taxon>Actinomycetes</taxon>
        <taxon>Pseudonocardiales</taxon>
        <taxon>Pseudonocardiaceae</taxon>
        <taxon>Saccharopolyspora</taxon>
    </lineage>
</organism>
<evidence type="ECO:0000313" key="2">
    <source>
        <dbReference type="EMBL" id="TDC94743.1"/>
    </source>
</evidence>
<evidence type="ECO:0000313" key="3">
    <source>
        <dbReference type="Proteomes" id="UP000294744"/>
    </source>
</evidence>
<dbReference type="Proteomes" id="UP000294744">
    <property type="component" value="Unassembled WGS sequence"/>
</dbReference>
<keyword evidence="3" id="KW-1185">Reference proteome</keyword>
<dbReference type="Pfam" id="PF04149">
    <property type="entry name" value="DUF397"/>
    <property type="match status" value="1"/>
</dbReference>
<feature type="domain" description="DUF397" evidence="1">
    <location>
        <begin position="10"/>
        <end position="62"/>
    </location>
</feature>
<dbReference type="RefSeq" id="WP_132620703.1">
    <property type="nucleotide sequence ID" value="NZ_SMKV01000006.1"/>
</dbReference>
<dbReference type="EMBL" id="SMKV01000006">
    <property type="protein sequence ID" value="TDC94743.1"/>
    <property type="molecule type" value="Genomic_DNA"/>
</dbReference>
<accession>A0A4R4V0L5</accession>
<protein>
    <submittedName>
        <fullName evidence="2">DUF397 domain-containing protein</fullName>
    </submittedName>
</protein>
<dbReference type="AlphaFoldDB" id="A0A4R4V0L5"/>
<name>A0A4R4V0L5_9PSEU</name>
<comment type="caution">
    <text evidence="2">The sequence shown here is derived from an EMBL/GenBank/DDBJ whole genome shotgun (WGS) entry which is preliminary data.</text>
</comment>
<dbReference type="OrthoDB" id="3694945at2"/>
<reference evidence="2 3" key="1">
    <citation type="submission" date="2019-03" db="EMBL/GenBank/DDBJ databases">
        <title>Draft genome sequences of novel Actinobacteria.</title>
        <authorList>
            <person name="Sahin N."/>
            <person name="Ay H."/>
            <person name="Saygin H."/>
        </authorList>
    </citation>
    <scope>NUCLEOTIDE SEQUENCE [LARGE SCALE GENOMIC DNA]</scope>
    <source>
        <strain evidence="2 3">16K404</strain>
    </source>
</reference>
<gene>
    <name evidence="2" type="ORF">E1161_06720</name>
</gene>
<proteinExistence type="predicted"/>
<dbReference type="InterPro" id="IPR007278">
    <property type="entry name" value="DUF397"/>
</dbReference>
<sequence>MIEGRVLSDATWFKSSYSATQDECVEVAITSTAIGVRDTKDRDGGTLVFDNTTWSTFLTHLRTPTN</sequence>
<evidence type="ECO:0000259" key="1">
    <source>
        <dbReference type="Pfam" id="PF04149"/>
    </source>
</evidence>